<protein>
    <submittedName>
        <fullName evidence="1">Uncharacterized protein</fullName>
    </submittedName>
</protein>
<name>A0A4Q0ZG04_9BACT</name>
<dbReference type="AlphaFoldDB" id="A0A4Q0ZG04"/>
<comment type="caution">
    <text evidence="1">The sequence shown here is derived from an EMBL/GenBank/DDBJ whole genome shotgun (WGS) entry which is preliminary data.</text>
</comment>
<organism evidence="1 2">
    <name type="scientific">Arcobacter cloacae</name>
    <dbReference type="NCBI Taxonomy" id="1054034"/>
    <lineage>
        <taxon>Bacteria</taxon>
        <taxon>Pseudomonadati</taxon>
        <taxon>Campylobacterota</taxon>
        <taxon>Epsilonproteobacteria</taxon>
        <taxon>Campylobacterales</taxon>
        <taxon>Arcobacteraceae</taxon>
        <taxon>Arcobacter</taxon>
    </lineage>
</organism>
<accession>A0A4Q0ZG04</accession>
<reference evidence="1 2" key="1">
    <citation type="submission" date="2017-10" db="EMBL/GenBank/DDBJ databases">
        <title>Genomics of the genus Arcobacter.</title>
        <authorList>
            <person name="Perez-Cataluna A."/>
            <person name="Figueras M.J."/>
        </authorList>
    </citation>
    <scope>NUCLEOTIDE SEQUENCE [LARGE SCALE GENOMIC DNA]</scope>
    <source>
        <strain evidence="1 2">F26</strain>
    </source>
</reference>
<dbReference type="Proteomes" id="UP000290870">
    <property type="component" value="Unassembled WGS sequence"/>
</dbReference>
<sequence>MSKIKELENLLKTDVLVEVNAEIKALDKLISKDKNNEDLKIELDYMLDVKKFYDEVLLHIDKNKLSEEEAINILEDLEDMRADDEEV</sequence>
<dbReference type="RefSeq" id="WP_128985638.1">
    <property type="nucleotide sequence ID" value="NZ_PDJZ01000002.1"/>
</dbReference>
<proteinExistence type="predicted"/>
<evidence type="ECO:0000313" key="2">
    <source>
        <dbReference type="Proteomes" id="UP000290870"/>
    </source>
</evidence>
<evidence type="ECO:0000313" key="1">
    <source>
        <dbReference type="EMBL" id="RXJ85414.1"/>
    </source>
</evidence>
<dbReference type="OrthoDB" id="5346654at2"/>
<gene>
    <name evidence="1" type="ORF">CRU90_02220</name>
</gene>
<dbReference type="EMBL" id="PDJZ01000002">
    <property type="protein sequence ID" value="RXJ85414.1"/>
    <property type="molecule type" value="Genomic_DNA"/>
</dbReference>